<accession>A0A4Z0W9Y2</accession>
<gene>
    <name evidence="4" type="ORF">E4656_03115</name>
</gene>
<sequence>MRFDFRFARSSDATAVWALRTQAIRLKCSSHYPADVIESWAAAEMPSTFGALIENEHFVVAEQGGRIVGYAGLKPAEQEIEAIFVSPDFSGQGLGALLLERAEKQARGLRFKTVKLHASLNAVRFYQRAGYSEMGRGWHSSRSGLEIACVHMEKNFD</sequence>
<evidence type="ECO:0000313" key="5">
    <source>
        <dbReference type="Proteomes" id="UP000297475"/>
    </source>
</evidence>
<dbReference type="InterPro" id="IPR000182">
    <property type="entry name" value="GNAT_dom"/>
</dbReference>
<dbReference type="Gene3D" id="3.40.630.30">
    <property type="match status" value="1"/>
</dbReference>
<dbReference type="SUPFAM" id="SSF55729">
    <property type="entry name" value="Acyl-CoA N-acyltransferases (Nat)"/>
    <property type="match status" value="1"/>
</dbReference>
<dbReference type="OrthoDB" id="7356080at2"/>
<evidence type="ECO:0000256" key="1">
    <source>
        <dbReference type="ARBA" id="ARBA00022679"/>
    </source>
</evidence>
<dbReference type="InterPro" id="IPR050832">
    <property type="entry name" value="Bact_Acetyltransf"/>
</dbReference>
<dbReference type="GO" id="GO:0016747">
    <property type="term" value="F:acyltransferase activity, transferring groups other than amino-acyl groups"/>
    <property type="evidence" value="ECO:0007669"/>
    <property type="project" value="InterPro"/>
</dbReference>
<keyword evidence="5" id="KW-1185">Reference proteome</keyword>
<feature type="domain" description="N-acetyltransferase" evidence="3">
    <location>
        <begin position="3"/>
        <end position="157"/>
    </location>
</feature>
<evidence type="ECO:0000259" key="3">
    <source>
        <dbReference type="PROSITE" id="PS51186"/>
    </source>
</evidence>
<evidence type="ECO:0000256" key="2">
    <source>
        <dbReference type="ARBA" id="ARBA00023315"/>
    </source>
</evidence>
<dbReference type="CDD" id="cd04301">
    <property type="entry name" value="NAT_SF"/>
    <property type="match status" value="1"/>
</dbReference>
<dbReference type="InterPro" id="IPR016181">
    <property type="entry name" value="Acyl_CoA_acyltransferase"/>
</dbReference>
<dbReference type="AlphaFoldDB" id="A0A4Z0W9Y2"/>
<dbReference type="PROSITE" id="PS51186">
    <property type="entry name" value="GNAT"/>
    <property type="match status" value="1"/>
</dbReference>
<dbReference type="RefSeq" id="WP_135481091.1">
    <property type="nucleotide sequence ID" value="NZ_SRMF01000001.1"/>
</dbReference>
<protein>
    <submittedName>
        <fullName evidence="4">GNAT family N-acetyltransferase</fullName>
    </submittedName>
</protein>
<dbReference type="EMBL" id="SRMF01000001">
    <property type="protein sequence ID" value="TGG95429.1"/>
    <property type="molecule type" value="Genomic_DNA"/>
</dbReference>
<keyword evidence="1 4" id="KW-0808">Transferase</keyword>
<dbReference type="PANTHER" id="PTHR43877">
    <property type="entry name" value="AMINOALKYLPHOSPHONATE N-ACETYLTRANSFERASE-RELATED-RELATED"/>
    <property type="match status" value="1"/>
</dbReference>
<dbReference type="PANTHER" id="PTHR43877:SF2">
    <property type="entry name" value="AMINOALKYLPHOSPHONATE N-ACETYLTRANSFERASE-RELATED"/>
    <property type="match status" value="1"/>
</dbReference>
<keyword evidence="2" id="KW-0012">Acyltransferase</keyword>
<organism evidence="4 5">
    <name type="scientific">Natronospirillum operosum</name>
    <dbReference type="NCBI Taxonomy" id="2759953"/>
    <lineage>
        <taxon>Bacteria</taxon>
        <taxon>Pseudomonadati</taxon>
        <taxon>Pseudomonadota</taxon>
        <taxon>Gammaproteobacteria</taxon>
        <taxon>Oceanospirillales</taxon>
        <taxon>Natronospirillaceae</taxon>
        <taxon>Natronospirillum</taxon>
    </lineage>
</organism>
<dbReference type="Proteomes" id="UP000297475">
    <property type="component" value="Unassembled WGS sequence"/>
</dbReference>
<reference evidence="4 5" key="1">
    <citation type="submission" date="2019-04" db="EMBL/GenBank/DDBJ databases">
        <title>Natronospirillum operosus gen. nov., sp. nov., a haloalkaliphilic satellite isolated from decaying biomass of laboratory culture of cyanobacterium Geitlerinema sp. and proposal of Natronospirillaceae fam. nov. and Saccharospirillaceae fam. nov.</title>
        <authorList>
            <person name="Kevbrin V."/>
            <person name="Boltyanskaya Y."/>
            <person name="Koziaeva V."/>
            <person name="Grouzdev D.S."/>
            <person name="Park M."/>
            <person name="Cho J."/>
        </authorList>
    </citation>
    <scope>NUCLEOTIDE SEQUENCE [LARGE SCALE GENOMIC DNA]</scope>
    <source>
        <strain evidence="4 5">G-116</strain>
    </source>
</reference>
<dbReference type="Pfam" id="PF13673">
    <property type="entry name" value="Acetyltransf_10"/>
    <property type="match status" value="1"/>
</dbReference>
<name>A0A4Z0W9Y2_9GAMM</name>
<comment type="caution">
    <text evidence="4">The sequence shown here is derived from an EMBL/GenBank/DDBJ whole genome shotgun (WGS) entry which is preliminary data.</text>
</comment>
<evidence type="ECO:0000313" key="4">
    <source>
        <dbReference type="EMBL" id="TGG95429.1"/>
    </source>
</evidence>
<proteinExistence type="predicted"/>